<comment type="similarity">
    <text evidence="1">Belongs to the enoyl-CoA hydratase/isomerase family.</text>
</comment>
<reference evidence="3 4" key="2">
    <citation type="submission" date="2021-03" db="EMBL/GenBank/DDBJ databases">
        <title>Genomic Encyclopedia of Type Strains, Phase IV (KMG-IV): sequencing the most valuable type-strain genomes for metagenomic binning, comparative biology and taxonomic classification.</title>
        <authorList>
            <person name="Goeker M."/>
        </authorList>
    </citation>
    <scope>NUCLEOTIDE SEQUENCE [LARGE SCALE GENOMIC DNA]</scope>
    <source>
        <strain evidence="3 4">DSM 41954</strain>
    </source>
</reference>
<evidence type="ECO:0000313" key="3">
    <source>
        <dbReference type="EMBL" id="MBP2060127.1"/>
    </source>
</evidence>
<reference evidence="2" key="1">
    <citation type="submission" date="2014-05" db="EMBL/GenBank/DDBJ databases">
        <authorList>
            <person name="Horn Fabian"/>
        </authorList>
    </citation>
    <scope>NUCLEOTIDE SEQUENCE</scope>
</reference>
<dbReference type="RefSeq" id="WP_052701705.1">
    <property type="nucleotide sequence ID" value="NZ_BAABDR010000055.1"/>
</dbReference>
<keyword evidence="4" id="KW-1185">Reference proteome</keyword>
<dbReference type="EC" id="5.3.3.18" evidence="3"/>
<sequence>MRTLTKTDEEMMVPTLVTSDIDSTGVALVTLNRPEKLNTMTGDLLEQAHKAFSALAENPAVKVVILTGAGRGFCAGGDLAEGPGGAVTGSLRGASAAAQLRGYMETAALLHSMPAVTISAINGACAGAGLSWACATDLRFAADRARFNAAFRGAGLSGDFGGTWTLPRIIGIGRAREKYLLSEPFDAQEALRIGLVSKVWPAEQLLERVRAVAEDLAASAPVALRLMKQNLVESEYIGFEQALDNEAVRHSRCAETEDAAEAARAFLEKRPAVFVGK</sequence>
<name>A0A061A6X2_9ACTN</name>
<dbReference type="InterPro" id="IPR029045">
    <property type="entry name" value="ClpP/crotonase-like_dom_sf"/>
</dbReference>
<dbReference type="PANTHER" id="PTHR43459:SF1">
    <property type="entry name" value="EG:BACN32G11.4 PROTEIN"/>
    <property type="match status" value="1"/>
</dbReference>
<evidence type="ECO:0000313" key="4">
    <source>
        <dbReference type="Proteomes" id="UP000756710"/>
    </source>
</evidence>
<keyword evidence="2" id="KW-0413">Isomerase</keyword>
<dbReference type="AlphaFoldDB" id="A0A061A6X2"/>
<organism evidence="2">
    <name type="scientific">Streptomyces iranensis</name>
    <dbReference type="NCBI Taxonomy" id="576784"/>
    <lineage>
        <taxon>Bacteria</taxon>
        <taxon>Bacillati</taxon>
        <taxon>Actinomycetota</taxon>
        <taxon>Actinomycetes</taxon>
        <taxon>Kitasatosporales</taxon>
        <taxon>Streptomycetaceae</taxon>
        <taxon>Streptomyces</taxon>
        <taxon>Streptomyces violaceusniger group</taxon>
    </lineage>
</organism>
<accession>A0A061A6X2</accession>
<dbReference type="PANTHER" id="PTHR43459">
    <property type="entry name" value="ENOYL-COA HYDRATASE"/>
    <property type="match status" value="1"/>
</dbReference>
<dbReference type="Pfam" id="PF00378">
    <property type="entry name" value="ECH_1"/>
    <property type="match status" value="1"/>
</dbReference>
<dbReference type="Gene3D" id="1.10.12.10">
    <property type="entry name" value="Lyase 2-enoyl-coa Hydratase, Chain A, domain 2"/>
    <property type="match status" value="1"/>
</dbReference>
<dbReference type="CDD" id="cd06558">
    <property type="entry name" value="crotonase-like"/>
    <property type="match status" value="1"/>
</dbReference>
<dbReference type="Gene3D" id="3.90.226.10">
    <property type="entry name" value="2-enoyl-CoA Hydratase, Chain A, domain 1"/>
    <property type="match status" value="1"/>
</dbReference>
<dbReference type="InterPro" id="IPR014748">
    <property type="entry name" value="Enoyl-CoA_hydra_C"/>
</dbReference>
<dbReference type="GO" id="GO:0016853">
    <property type="term" value="F:isomerase activity"/>
    <property type="evidence" value="ECO:0007669"/>
    <property type="project" value="UniProtKB-KW"/>
</dbReference>
<evidence type="ECO:0000313" key="2">
    <source>
        <dbReference type="EMBL" id="CDR13892.1"/>
    </source>
</evidence>
<protein>
    <submittedName>
        <fullName evidence="3">2-(1,2-epoxy-1,2-dihydrophenyl)acetyl-CoA isomerase</fullName>
        <ecNumber evidence="3">5.3.3.18</ecNumber>
    </submittedName>
    <submittedName>
        <fullName evidence="2">Enoyl-CoA hydratase/isomerase</fullName>
    </submittedName>
</protein>
<dbReference type="Proteomes" id="UP000756710">
    <property type="component" value="Unassembled WGS sequence"/>
</dbReference>
<dbReference type="EMBL" id="JAGGLR010000002">
    <property type="protein sequence ID" value="MBP2060127.1"/>
    <property type="molecule type" value="Genomic_DNA"/>
</dbReference>
<dbReference type="GeneID" id="32469757"/>
<dbReference type="EMBL" id="LK022848">
    <property type="protein sequence ID" value="CDR13892.1"/>
    <property type="molecule type" value="Genomic_DNA"/>
</dbReference>
<dbReference type="SUPFAM" id="SSF52096">
    <property type="entry name" value="ClpP/crotonase"/>
    <property type="match status" value="1"/>
</dbReference>
<dbReference type="InterPro" id="IPR001753">
    <property type="entry name" value="Enoyl-CoA_hydra/iso"/>
</dbReference>
<gene>
    <name evidence="3" type="ORF">J2Z30_001125</name>
    <name evidence="2" type="ORF">SIRAN8163</name>
</gene>
<proteinExistence type="inferred from homology"/>
<evidence type="ECO:0000256" key="1">
    <source>
        <dbReference type="ARBA" id="ARBA00005254"/>
    </source>
</evidence>
<dbReference type="HOGENOM" id="CLU_009834_7_2_11"/>